<dbReference type="GO" id="GO:0061503">
    <property type="term" value="F:tRNA threonylcarbamoyladenosine dehydratase"/>
    <property type="evidence" value="ECO:0007669"/>
    <property type="project" value="TreeGrafter"/>
</dbReference>
<evidence type="ECO:0000313" key="3">
    <source>
        <dbReference type="Proteomes" id="UP000245695"/>
    </source>
</evidence>
<organism evidence="2 3">
    <name type="scientific">Romboutsia hominis</name>
    <dbReference type="NCBI Taxonomy" id="1507512"/>
    <lineage>
        <taxon>Bacteria</taxon>
        <taxon>Bacillati</taxon>
        <taxon>Bacillota</taxon>
        <taxon>Clostridia</taxon>
        <taxon>Peptostreptococcales</taxon>
        <taxon>Peptostreptococcaceae</taxon>
        <taxon>Romboutsia</taxon>
    </lineage>
</organism>
<dbReference type="Proteomes" id="UP000245695">
    <property type="component" value="Chromosome 1"/>
</dbReference>
<dbReference type="SUPFAM" id="SSF69572">
    <property type="entry name" value="Activating enzymes of the ubiquitin-like proteins"/>
    <property type="match status" value="1"/>
</dbReference>
<dbReference type="CDD" id="cd00757">
    <property type="entry name" value="ThiF_MoeB_HesA_family"/>
    <property type="match status" value="1"/>
</dbReference>
<dbReference type="InterPro" id="IPR045886">
    <property type="entry name" value="ThiF/MoeB/HesA"/>
</dbReference>
<evidence type="ECO:0000259" key="1">
    <source>
        <dbReference type="Pfam" id="PF00899"/>
    </source>
</evidence>
<dbReference type="InterPro" id="IPR000594">
    <property type="entry name" value="ThiF_NAD_FAD-bd"/>
</dbReference>
<dbReference type="InterPro" id="IPR035985">
    <property type="entry name" value="Ubiquitin-activating_enz"/>
</dbReference>
<reference evidence="2 3" key="1">
    <citation type="submission" date="2014-09" db="EMBL/GenBank/DDBJ databases">
        <authorList>
            <person name="Hornung B.V."/>
        </authorList>
    </citation>
    <scope>NUCLEOTIDE SEQUENCE [LARGE SCALE GENOMIC DNA]</scope>
    <source>
        <strain evidence="2 3">FRIFI</strain>
    </source>
</reference>
<dbReference type="PANTHER" id="PTHR43267">
    <property type="entry name" value="TRNA THREONYLCARBAMOYLADENOSINE DEHYDRATASE"/>
    <property type="match status" value="1"/>
</dbReference>
<dbReference type="Gene3D" id="3.40.50.720">
    <property type="entry name" value="NAD(P)-binding Rossmann-like Domain"/>
    <property type="match status" value="1"/>
</dbReference>
<dbReference type="GO" id="GO:0061504">
    <property type="term" value="P:cyclic threonylcarbamoyladenosine biosynthetic process"/>
    <property type="evidence" value="ECO:0007669"/>
    <property type="project" value="TreeGrafter"/>
</dbReference>
<keyword evidence="3" id="KW-1185">Reference proteome</keyword>
<protein>
    <submittedName>
        <fullName evidence="2">Molybdopterin biosynthesis protein MoeB</fullName>
    </submittedName>
</protein>
<dbReference type="KEGG" id="rhom:FRIFI_1723"/>
<sequence>MNKRYERNIGTLTKVENDKLKNFKICIVGCGGLGGYVIEMLSRIGIGYLKLVDEDSFDISNLNRQILCNENNIGKNKAIEAKERIKLINNNVNIDIVSEHLDSNNCEKIINNCHVVIDALDNISTRFILQRYCEALNIPLIHGAISGWYGQVSTIYPGDNNLDYIYKYKKETDNKLSNPSFTPGLVASIQVSEAIKVLLNKGEILRNKVLFIDLLYGEYNIIEIDKTY</sequence>
<dbReference type="AlphaFoldDB" id="A0A2P2BSD7"/>
<accession>A0A2P2BSD7</accession>
<name>A0A2P2BSD7_9FIRM</name>
<gene>
    <name evidence="2" type="ORF">FRIFI_1723</name>
</gene>
<dbReference type="GO" id="GO:0008641">
    <property type="term" value="F:ubiquitin-like modifier activating enzyme activity"/>
    <property type="evidence" value="ECO:0007669"/>
    <property type="project" value="InterPro"/>
</dbReference>
<feature type="domain" description="THIF-type NAD/FAD binding fold" evidence="1">
    <location>
        <begin position="5"/>
        <end position="224"/>
    </location>
</feature>
<proteinExistence type="predicted"/>
<dbReference type="RefSeq" id="WP_092925234.1">
    <property type="nucleotide sequence ID" value="NZ_FJTZ01000012.1"/>
</dbReference>
<dbReference type="PANTHER" id="PTHR43267:SF1">
    <property type="entry name" value="TRNA THREONYLCARBAMOYLADENOSINE DEHYDRATASE"/>
    <property type="match status" value="1"/>
</dbReference>
<evidence type="ECO:0000313" key="2">
    <source>
        <dbReference type="EMBL" id="CEI73256.1"/>
    </source>
</evidence>
<dbReference type="EMBL" id="LN650648">
    <property type="protein sequence ID" value="CEI73256.1"/>
    <property type="molecule type" value="Genomic_DNA"/>
</dbReference>
<dbReference type="Pfam" id="PF00899">
    <property type="entry name" value="ThiF"/>
    <property type="match status" value="1"/>
</dbReference>